<feature type="compositionally biased region" description="Polar residues" evidence="2">
    <location>
        <begin position="368"/>
        <end position="380"/>
    </location>
</feature>
<feature type="region of interest" description="Disordered" evidence="2">
    <location>
        <begin position="205"/>
        <end position="233"/>
    </location>
</feature>
<dbReference type="OMA" id="SIRMNYK"/>
<feature type="region of interest" description="Disordered" evidence="2">
    <location>
        <begin position="321"/>
        <end position="380"/>
    </location>
</feature>
<feature type="compositionally biased region" description="Basic residues" evidence="2">
    <location>
        <begin position="220"/>
        <end position="233"/>
    </location>
</feature>
<evidence type="ECO:0000256" key="1">
    <source>
        <dbReference type="SAM" id="Coils"/>
    </source>
</evidence>
<feature type="region of interest" description="Disordered" evidence="2">
    <location>
        <begin position="56"/>
        <end position="80"/>
    </location>
</feature>
<dbReference type="EMBL" id="UFQT01000094">
    <property type="protein sequence ID" value="SSX19647.1"/>
    <property type="molecule type" value="Genomic_DNA"/>
</dbReference>
<feature type="compositionally biased region" description="Acidic residues" evidence="2">
    <location>
        <begin position="113"/>
        <end position="129"/>
    </location>
</feature>
<organism evidence="3">
    <name type="scientific">Culicoides sonorensis</name>
    <name type="common">Biting midge</name>
    <dbReference type="NCBI Taxonomy" id="179676"/>
    <lineage>
        <taxon>Eukaryota</taxon>
        <taxon>Metazoa</taxon>
        <taxon>Ecdysozoa</taxon>
        <taxon>Arthropoda</taxon>
        <taxon>Hexapoda</taxon>
        <taxon>Insecta</taxon>
        <taxon>Pterygota</taxon>
        <taxon>Neoptera</taxon>
        <taxon>Endopterygota</taxon>
        <taxon>Diptera</taxon>
        <taxon>Nematocera</taxon>
        <taxon>Chironomoidea</taxon>
        <taxon>Ceratopogonidae</taxon>
        <taxon>Ceratopogoninae</taxon>
        <taxon>Culicoides</taxon>
        <taxon>Monoculicoides</taxon>
    </lineage>
</organism>
<reference evidence="3" key="1">
    <citation type="submission" date="2018-07" db="EMBL/GenBank/DDBJ databases">
        <authorList>
            <person name="Quirk P.G."/>
            <person name="Krulwich T.A."/>
        </authorList>
    </citation>
    <scope>NUCLEOTIDE SEQUENCE</scope>
</reference>
<dbReference type="AlphaFoldDB" id="A0A336LTB7"/>
<feature type="compositionally biased region" description="Basic and acidic residues" evidence="2">
    <location>
        <begin position="210"/>
        <end position="219"/>
    </location>
</feature>
<gene>
    <name evidence="3" type="primary">CSON015261</name>
</gene>
<feature type="compositionally biased region" description="Acidic residues" evidence="2">
    <location>
        <begin position="56"/>
        <end position="65"/>
    </location>
</feature>
<proteinExistence type="predicted"/>
<evidence type="ECO:0000313" key="3">
    <source>
        <dbReference type="EMBL" id="SSX19647.1"/>
    </source>
</evidence>
<feature type="region of interest" description="Disordered" evidence="2">
    <location>
        <begin position="105"/>
        <end position="186"/>
    </location>
</feature>
<keyword evidence="1" id="KW-0175">Coiled coil</keyword>
<accession>A0A336LTB7</accession>
<protein>
    <submittedName>
        <fullName evidence="3">CSON015261 protein</fullName>
    </submittedName>
</protein>
<sequence length="380" mass="44270">MSDEDDDHEHYFLQPVKGYNIVEKIKLANEQLYEFEIPYKRHKSKVSFRENLVDFEPDCSSDDGYGESGTSTSDHESKKYNEKRCQMIEETCDLEKELENLRCISKERKKEEESDESEIEEADVEEEQEGCNQCGSSDDEIPDETECACENENYESDYENDDDENDRCNGDCTNENANAKQRKSNDCEECDIVEKVVAELVLKQIEAEDEANKPKPEPPKKKKPLYKSKFGRFGRHTNENTTFEVIETEHGRFRGCCRHKVEHIEGMPQYKGAVSLYGLSEEQYEKREERLQKLEELEQQKLAKIKEEYIKKANESEDAFSQWLKQKAKSKPSRIKNMYDHKPKKPQKVLTGQKGPNNRKVLPKLDTKLNNNNLSEGQVT</sequence>
<evidence type="ECO:0000256" key="2">
    <source>
        <dbReference type="SAM" id="MobiDB-lite"/>
    </source>
</evidence>
<name>A0A336LTB7_CULSO</name>
<feature type="coiled-coil region" evidence="1">
    <location>
        <begin position="277"/>
        <end position="308"/>
    </location>
</feature>
<dbReference type="VEuPathDB" id="VectorBase:CSON015261"/>
<feature type="compositionally biased region" description="Acidic residues" evidence="2">
    <location>
        <begin position="137"/>
        <end position="165"/>
    </location>
</feature>